<name>Q3JCM2_NITOC</name>
<keyword evidence="3" id="KW-1185">Reference proteome</keyword>
<keyword evidence="1" id="KW-0812">Transmembrane</keyword>
<dbReference type="EMBL" id="CP000127">
    <property type="protein sequence ID" value="ABA57424.1"/>
    <property type="molecule type" value="Genomic_DNA"/>
</dbReference>
<dbReference type="InParanoid" id="Q3JCM2"/>
<protein>
    <submittedName>
        <fullName evidence="2">Uncharacterized protein</fullName>
    </submittedName>
</protein>
<evidence type="ECO:0000256" key="1">
    <source>
        <dbReference type="SAM" id="Phobius"/>
    </source>
</evidence>
<accession>Q3JCM2</accession>
<proteinExistence type="predicted"/>
<sequence>MINYRAMARCLSLALVRFIQFSALVFYIYIMFVYIGALFLMPLAGIYHLFNILNFLGLHAFFAIVIATAIVASVVYLGYKIPNFFLIIKDFGSKIVSLGFNQIKRFSQIAEEIKSLPIKSTNISN</sequence>
<organism evidence="2 3">
    <name type="scientific">Nitrosococcus oceani (strain ATCC 19707 / BCRC 17464 / JCM 30415 / NCIMB 11848 / C-107)</name>
    <dbReference type="NCBI Taxonomy" id="323261"/>
    <lineage>
        <taxon>Bacteria</taxon>
        <taxon>Pseudomonadati</taxon>
        <taxon>Pseudomonadota</taxon>
        <taxon>Gammaproteobacteria</taxon>
        <taxon>Chromatiales</taxon>
        <taxon>Chromatiaceae</taxon>
        <taxon>Nitrosococcus</taxon>
    </lineage>
</organism>
<evidence type="ECO:0000313" key="2">
    <source>
        <dbReference type="EMBL" id="ABA57424.1"/>
    </source>
</evidence>
<keyword evidence="1" id="KW-0472">Membrane</keyword>
<keyword evidence="1" id="KW-1133">Transmembrane helix</keyword>
<feature type="transmembrane region" description="Helical" evidence="1">
    <location>
        <begin position="56"/>
        <end position="79"/>
    </location>
</feature>
<feature type="transmembrane region" description="Helical" evidence="1">
    <location>
        <begin position="21"/>
        <end position="50"/>
    </location>
</feature>
<dbReference type="AlphaFoldDB" id="Q3JCM2"/>
<evidence type="ECO:0000313" key="3">
    <source>
        <dbReference type="Proteomes" id="UP000006838"/>
    </source>
</evidence>
<gene>
    <name evidence="2" type="ordered locus">Noc_0912</name>
</gene>
<reference evidence="3" key="1">
    <citation type="journal article" date="2006" name="Appl. Environ. Microbiol.">
        <title>Complete genome sequence of the marine, chemolithoautotrophic, ammonia-oxidizing bacterium Nitrosococcus oceani ATCC 19707.</title>
        <authorList>
            <person name="Klotz M.G."/>
            <person name="Arp D.J."/>
            <person name="Chain P.S.G."/>
            <person name="El-Sheikh A.F."/>
            <person name="Hauser L.J."/>
            <person name="Hommes N.G."/>
            <person name="Larimer F.W."/>
            <person name="Malfatti S.A."/>
            <person name="Norton J.M."/>
            <person name="Poret-Peterson A.T."/>
            <person name="Vergez L.M."/>
            <person name="Ward B.B."/>
        </authorList>
    </citation>
    <scope>NUCLEOTIDE SEQUENCE [LARGE SCALE GENOMIC DNA]</scope>
    <source>
        <strain evidence="3">ATCC 19707 / BCRC 17464 / NCIMB 11848 / C-107</strain>
    </source>
</reference>
<dbReference type="Proteomes" id="UP000006838">
    <property type="component" value="Chromosome"/>
</dbReference>
<dbReference type="eggNOG" id="ENOG5033NJ5">
    <property type="taxonomic scope" value="Bacteria"/>
</dbReference>
<dbReference type="HOGENOM" id="CLU_2288573_0_0_6"/>
<dbReference type="KEGG" id="noc:Noc_0912"/>